<evidence type="ECO:0000313" key="4">
    <source>
        <dbReference type="Proteomes" id="UP001057702"/>
    </source>
</evidence>
<sequence>MMCHGIPARTLRTAAVSATLAVLAAACSGNSSEPTAPTTSTGGSTSAPTTPGRIDATAPGIDLHITDAVAHLDATGTGEVTMTIRNGGGVPEHLDMVAAPGGARATLQGGSAVNGSMTTSGILLQPASTTTFGGPGPRILFHQVRGITADHTLPLILQFGVAGLVHLQARVSDH</sequence>
<keyword evidence="4" id="KW-1185">Reference proteome</keyword>
<organism evidence="3 4">
    <name type="scientific">Streptomyces humicola</name>
    <dbReference type="NCBI Taxonomy" id="2953240"/>
    <lineage>
        <taxon>Bacteria</taxon>
        <taxon>Bacillati</taxon>
        <taxon>Actinomycetota</taxon>
        <taxon>Actinomycetes</taxon>
        <taxon>Kitasatosporales</taxon>
        <taxon>Streptomycetaceae</taxon>
        <taxon>Streptomyces</taxon>
    </lineage>
</organism>
<dbReference type="InterPro" id="IPR036182">
    <property type="entry name" value="PCuAC_sf"/>
</dbReference>
<reference evidence="3" key="1">
    <citation type="submission" date="2022-06" db="EMBL/GenBank/DDBJ databases">
        <title>Draft genome sequence of Streptomyces sp. RB6PN25 isolated from peat swamp forest in Thailand.</title>
        <authorList>
            <person name="Duangmal K."/>
            <person name="Klaysubun C."/>
        </authorList>
    </citation>
    <scope>NUCLEOTIDE SEQUENCE</scope>
    <source>
        <strain evidence="3">RB6PN25</strain>
    </source>
</reference>
<comment type="caution">
    <text evidence="3">The sequence shown here is derived from an EMBL/GenBank/DDBJ whole genome shotgun (WGS) entry which is preliminary data.</text>
</comment>
<feature type="region of interest" description="Disordered" evidence="1">
    <location>
        <begin position="28"/>
        <end position="55"/>
    </location>
</feature>
<dbReference type="EMBL" id="JANFNG010000005">
    <property type="protein sequence ID" value="MCQ4080938.1"/>
    <property type="molecule type" value="Genomic_DNA"/>
</dbReference>
<dbReference type="Gene3D" id="2.60.40.1890">
    <property type="entry name" value="PCu(A)C copper chaperone"/>
    <property type="match status" value="1"/>
</dbReference>
<evidence type="ECO:0000256" key="1">
    <source>
        <dbReference type="SAM" id="MobiDB-lite"/>
    </source>
</evidence>
<protein>
    <recommendedName>
        <fullName evidence="5">Lipoprotein</fullName>
    </recommendedName>
</protein>
<evidence type="ECO:0000313" key="3">
    <source>
        <dbReference type="EMBL" id="MCQ4080938.1"/>
    </source>
</evidence>
<evidence type="ECO:0008006" key="5">
    <source>
        <dbReference type="Google" id="ProtNLM"/>
    </source>
</evidence>
<dbReference type="SUPFAM" id="SSF110087">
    <property type="entry name" value="DR1885-like metal-binding protein"/>
    <property type="match status" value="1"/>
</dbReference>
<feature type="compositionally biased region" description="Low complexity" evidence="1">
    <location>
        <begin position="34"/>
        <end position="52"/>
    </location>
</feature>
<accession>A0ABT1PTD3</accession>
<proteinExistence type="predicted"/>
<name>A0ABT1PTD3_9ACTN</name>
<gene>
    <name evidence="3" type="ORF">NGB36_10080</name>
</gene>
<feature type="chain" id="PRO_5045329662" description="Lipoprotein" evidence="2">
    <location>
        <begin position="25"/>
        <end position="174"/>
    </location>
</feature>
<keyword evidence="2" id="KW-0732">Signal</keyword>
<evidence type="ECO:0000256" key="2">
    <source>
        <dbReference type="SAM" id="SignalP"/>
    </source>
</evidence>
<dbReference type="RefSeq" id="WP_255919839.1">
    <property type="nucleotide sequence ID" value="NZ_JANFNG010000005.1"/>
</dbReference>
<feature type="signal peptide" evidence="2">
    <location>
        <begin position="1"/>
        <end position="24"/>
    </location>
</feature>
<dbReference type="Proteomes" id="UP001057702">
    <property type="component" value="Unassembled WGS sequence"/>
</dbReference>